<evidence type="ECO:0000313" key="3">
    <source>
        <dbReference type="Proteomes" id="UP000031668"/>
    </source>
</evidence>
<dbReference type="InterPro" id="IPR050716">
    <property type="entry name" value="MAGUK"/>
</dbReference>
<reference evidence="2 3" key="1">
    <citation type="journal article" date="2014" name="Genome Biol. Evol.">
        <title>The genome of the myxosporean Thelohanellus kitauei shows adaptations to nutrient acquisition within its fish host.</title>
        <authorList>
            <person name="Yang Y."/>
            <person name="Xiong J."/>
            <person name="Zhou Z."/>
            <person name="Huo F."/>
            <person name="Miao W."/>
            <person name="Ran C."/>
            <person name="Liu Y."/>
            <person name="Zhang J."/>
            <person name="Feng J."/>
            <person name="Wang M."/>
            <person name="Wang M."/>
            <person name="Wang L."/>
            <person name="Yao B."/>
        </authorList>
    </citation>
    <scope>NUCLEOTIDE SEQUENCE [LARGE SCALE GENOMIC DNA]</scope>
    <source>
        <strain evidence="2">Wuqing</strain>
    </source>
</reference>
<gene>
    <name evidence="2" type="ORF">RF11_15814</name>
</gene>
<dbReference type="AlphaFoldDB" id="A0A0C2NLW9"/>
<sequence length="181" mass="21109">MAIICAKKTIIHELVEHCPEKFECPIIETTQPKKTDNKEFSVVDRKSFIRAIEFDEFITFEKVDGYFYGVSTEEVKRISKSGKVCIFYANPRKINLLLKSPLKPFIITIITKLQNMKSSDSQDTTKYIDTCKKIVRQNERLEKFINPFADLCLKSDDEKLIFGKLLKMAHIIMEKAHWQPL</sequence>
<dbReference type="PANTHER" id="PTHR23122">
    <property type="entry name" value="MEMBRANE-ASSOCIATED GUANYLATE KINASE MAGUK"/>
    <property type="match status" value="1"/>
</dbReference>
<dbReference type="Proteomes" id="UP000031668">
    <property type="component" value="Unassembled WGS sequence"/>
</dbReference>
<proteinExistence type="predicted"/>
<dbReference type="EMBL" id="JWZT01000067">
    <property type="protein sequence ID" value="KII75027.1"/>
    <property type="molecule type" value="Genomic_DNA"/>
</dbReference>
<dbReference type="OrthoDB" id="439127at2759"/>
<keyword evidence="3" id="KW-1185">Reference proteome</keyword>
<dbReference type="Pfam" id="PF00625">
    <property type="entry name" value="Guanylate_kin"/>
    <property type="match status" value="1"/>
</dbReference>
<evidence type="ECO:0000313" key="2">
    <source>
        <dbReference type="EMBL" id="KII75027.1"/>
    </source>
</evidence>
<dbReference type="PROSITE" id="PS50052">
    <property type="entry name" value="GUANYLATE_KINASE_2"/>
    <property type="match status" value="1"/>
</dbReference>
<evidence type="ECO:0000259" key="1">
    <source>
        <dbReference type="PROSITE" id="PS50052"/>
    </source>
</evidence>
<name>A0A0C2NLW9_THEKT</name>
<organism evidence="2 3">
    <name type="scientific">Thelohanellus kitauei</name>
    <name type="common">Myxosporean</name>
    <dbReference type="NCBI Taxonomy" id="669202"/>
    <lineage>
        <taxon>Eukaryota</taxon>
        <taxon>Metazoa</taxon>
        <taxon>Cnidaria</taxon>
        <taxon>Myxozoa</taxon>
        <taxon>Myxosporea</taxon>
        <taxon>Bivalvulida</taxon>
        <taxon>Platysporina</taxon>
        <taxon>Myxobolidae</taxon>
        <taxon>Thelohanellus</taxon>
    </lineage>
</organism>
<dbReference type="InterPro" id="IPR008145">
    <property type="entry name" value="GK/Ca_channel_bsu"/>
</dbReference>
<dbReference type="Gene3D" id="3.40.50.300">
    <property type="entry name" value="P-loop containing nucleotide triphosphate hydrolases"/>
    <property type="match status" value="1"/>
</dbReference>
<dbReference type="SUPFAM" id="SSF52540">
    <property type="entry name" value="P-loop containing nucleoside triphosphate hydrolases"/>
    <property type="match status" value="1"/>
</dbReference>
<dbReference type="InterPro" id="IPR027417">
    <property type="entry name" value="P-loop_NTPase"/>
</dbReference>
<feature type="domain" description="Guanylate kinase-like" evidence="1">
    <location>
        <begin position="1"/>
        <end position="170"/>
    </location>
</feature>
<dbReference type="InterPro" id="IPR008144">
    <property type="entry name" value="Guanylate_kin-like_dom"/>
</dbReference>
<protein>
    <submittedName>
        <fullName evidence="2">MAGUK p55 subfamily member 5-A</fullName>
    </submittedName>
</protein>
<accession>A0A0C2NLW9</accession>
<comment type="caution">
    <text evidence="2">The sequence shown here is derived from an EMBL/GenBank/DDBJ whole genome shotgun (WGS) entry which is preliminary data.</text>
</comment>
<dbReference type="SMART" id="SM00072">
    <property type="entry name" value="GuKc"/>
    <property type="match status" value="1"/>
</dbReference>